<reference evidence="1 2" key="1">
    <citation type="submission" date="2018-09" db="EMBL/GenBank/DDBJ databases">
        <title>Characterization of the phylogenetic diversity of five novel species belonging to the genus Bifidobacterium.</title>
        <authorList>
            <person name="Lugli G.A."/>
            <person name="Duranti S."/>
            <person name="Milani C."/>
        </authorList>
    </citation>
    <scope>NUCLEOTIDE SEQUENCE [LARGE SCALE GENOMIC DNA]</scope>
    <source>
        <strain evidence="1 2">2028B</strain>
    </source>
</reference>
<dbReference type="GO" id="GO:0003676">
    <property type="term" value="F:nucleic acid binding"/>
    <property type="evidence" value="ECO:0007669"/>
    <property type="project" value="InterPro"/>
</dbReference>
<dbReference type="EMBL" id="QXGJ01000001">
    <property type="protein sequence ID" value="RSX52671.1"/>
    <property type="molecule type" value="Genomic_DNA"/>
</dbReference>
<keyword evidence="2" id="KW-1185">Reference proteome</keyword>
<evidence type="ECO:0000313" key="1">
    <source>
        <dbReference type="EMBL" id="RSX52671.1"/>
    </source>
</evidence>
<dbReference type="Proteomes" id="UP000288607">
    <property type="component" value="Unassembled WGS sequence"/>
</dbReference>
<name>A0A430FIR7_9BIFI</name>
<organism evidence="1 2">
    <name type="scientific">Bifidobacterium callimiconis</name>
    <dbReference type="NCBI Taxonomy" id="2306973"/>
    <lineage>
        <taxon>Bacteria</taxon>
        <taxon>Bacillati</taxon>
        <taxon>Actinomycetota</taxon>
        <taxon>Actinomycetes</taxon>
        <taxon>Bifidobacteriales</taxon>
        <taxon>Bifidobacteriaceae</taxon>
        <taxon>Bifidobacterium</taxon>
    </lineage>
</organism>
<accession>A0A430FIR7</accession>
<sequence length="190" mass="20926">MSNEKHLLLWMDVETTGLDPAAGCLLEIGLMVTSMDGERTLGSLQEVIHPCDGVRVTGVDQLRAIRMHMDNNLLAQAFATATSLSQAAADCDGFIHEPAWASAVLHPAGTNPDFDLRWIRAKLAVYRPSLLDGVSYRKLDLTGLRLAQLALGHDPYPHHQPGTHRVHDCLTRDLADYQAIIATMHKETLQ</sequence>
<evidence type="ECO:0000313" key="2">
    <source>
        <dbReference type="Proteomes" id="UP000288607"/>
    </source>
</evidence>
<dbReference type="OrthoDB" id="3240518at2"/>
<protein>
    <submittedName>
        <fullName evidence="1">Ribonuclease</fullName>
    </submittedName>
</protein>
<dbReference type="RefSeq" id="WP_126029316.1">
    <property type="nucleotide sequence ID" value="NZ_QXGJ01000001.1"/>
</dbReference>
<dbReference type="AlphaFoldDB" id="A0A430FIR7"/>
<proteinExistence type="predicted"/>
<dbReference type="Gene3D" id="3.30.420.10">
    <property type="entry name" value="Ribonuclease H-like superfamily/Ribonuclease H"/>
    <property type="match status" value="1"/>
</dbReference>
<dbReference type="InterPro" id="IPR036397">
    <property type="entry name" value="RNaseH_sf"/>
</dbReference>
<dbReference type="SUPFAM" id="SSF53098">
    <property type="entry name" value="Ribonuclease H-like"/>
    <property type="match status" value="1"/>
</dbReference>
<dbReference type="InterPro" id="IPR012337">
    <property type="entry name" value="RNaseH-like_sf"/>
</dbReference>
<comment type="caution">
    <text evidence="1">The sequence shown here is derived from an EMBL/GenBank/DDBJ whole genome shotgun (WGS) entry which is preliminary data.</text>
</comment>
<gene>
    <name evidence="1" type="ORF">D2E23_0399</name>
</gene>